<evidence type="ECO:0000313" key="2">
    <source>
        <dbReference type="Proteomes" id="UP000499080"/>
    </source>
</evidence>
<organism evidence="1 2">
    <name type="scientific">Araneus ventricosus</name>
    <name type="common">Orbweaver spider</name>
    <name type="synonym">Epeira ventricosa</name>
    <dbReference type="NCBI Taxonomy" id="182803"/>
    <lineage>
        <taxon>Eukaryota</taxon>
        <taxon>Metazoa</taxon>
        <taxon>Ecdysozoa</taxon>
        <taxon>Arthropoda</taxon>
        <taxon>Chelicerata</taxon>
        <taxon>Arachnida</taxon>
        <taxon>Araneae</taxon>
        <taxon>Araneomorphae</taxon>
        <taxon>Entelegynae</taxon>
        <taxon>Araneoidea</taxon>
        <taxon>Araneidae</taxon>
        <taxon>Araneus</taxon>
    </lineage>
</organism>
<evidence type="ECO:0000313" key="1">
    <source>
        <dbReference type="EMBL" id="GBM13654.1"/>
    </source>
</evidence>
<gene>
    <name evidence="1" type="ORF">AVEN_198722_1</name>
</gene>
<reference evidence="1 2" key="1">
    <citation type="journal article" date="2019" name="Sci. Rep.">
        <title>Orb-weaving spider Araneus ventricosus genome elucidates the spidroin gene catalogue.</title>
        <authorList>
            <person name="Kono N."/>
            <person name="Nakamura H."/>
            <person name="Ohtoshi R."/>
            <person name="Moran D.A.P."/>
            <person name="Shinohara A."/>
            <person name="Yoshida Y."/>
            <person name="Fujiwara M."/>
            <person name="Mori M."/>
            <person name="Tomita M."/>
            <person name="Arakawa K."/>
        </authorList>
    </citation>
    <scope>NUCLEOTIDE SEQUENCE [LARGE SCALE GENOMIC DNA]</scope>
</reference>
<dbReference type="AlphaFoldDB" id="A0A4Y2DCR6"/>
<comment type="caution">
    <text evidence="1">The sequence shown here is derived from an EMBL/GenBank/DDBJ whole genome shotgun (WGS) entry which is preliminary data.</text>
</comment>
<name>A0A4Y2DCR6_ARAVE</name>
<keyword evidence="2" id="KW-1185">Reference proteome</keyword>
<proteinExistence type="predicted"/>
<sequence length="63" mass="7230">MGHSTQTHQLRALRSPTVPTSIRLLRFPLEQEGLIPPLLRICTGRISAFMARQSKWSAWTTRE</sequence>
<protein>
    <submittedName>
        <fullName evidence="1">Uncharacterized protein</fullName>
    </submittedName>
</protein>
<dbReference type="EMBL" id="BGPR01242218">
    <property type="protein sequence ID" value="GBM13654.1"/>
    <property type="molecule type" value="Genomic_DNA"/>
</dbReference>
<accession>A0A4Y2DCR6</accession>
<feature type="non-terminal residue" evidence="1">
    <location>
        <position position="63"/>
    </location>
</feature>
<dbReference type="Proteomes" id="UP000499080">
    <property type="component" value="Unassembled WGS sequence"/>
</dbReference>